<name>A0A6G7Y9Z9_9ACTN</name>
<protein>
    <submittedName>
        <fullName evidence="2">Uncharacterized protein</fullName>
    </submittedName>
</protein>
<feature type="transmembrane region" description="Helical" evidence="1">
    <location>
        <begin position="84"/>
        <end position="101"/>
    </location>
</feature>
<dbReference type="AlphaFoldDB" id="A0A6G7Y9Z9"/>
<feature type="transmembrane region" description="Helical" evidence="1">
    <location>
        <begin position="60"/>
        <end position="79"/>
    </location>
</feature>
<proteinExistence type="predicted"/>
<sequence>MDEQEIRFRVAEAPVGGGRIAWSYLGTLLAALVATLLWAAWSPFGGGFCGPDNPTCELGWNIVGFLGALVLALALPAYVLRLGWEWWGVGAAVLLGTPVWGDGATPRTILIVALGMPLLAALLTWRGPARPRWRPWLVVGLLALAVAGSALVLLLLF</sequence>
<evidence type="ECO:0000256" key="1">
    <source>
        <dbReference type="SAM" id="Phobius"/>
    </source>
</evidence>
<keyword evidence="1" id="KW-0812">Transmembrane</keyword>
<accession>A0A6G7Y9Z9</accession>
<feature type="transmembrane region" description="Helical" evidence="1">
    <location>
        <begin position="107"/>
        <end position="125"/>
    </location>
</feature>
<feature type="transmembrane region" description="Helical" evidence="1">
    <location>
        <begin position="21"/>
        <end position="40"/>
    </location>
</feature>
<dbReference type="EMBL" id="CP049865">
    <property type="protein sequence ID" value="QIK73437.1"/>
    <property type="molecule type" value="Genomic_DNA"/>
</dbReference>
<gene>
    <name evidence="2" type="ORF">G7070_15670</name>
</gene>
<feature type="transmembrane region" description="Helical" evidence="1">
    <location>
        <begin position="137"/>
        <end position="156"/>
    </location>
</feature>
<dbReference type="KEGG" id="prv:G7070_15670"/>
<reference evidence="2 3" key="1">
    <citation type="submission" date="2020-03" db="EMBL/GenBank/DDBJ databases">
        <title>Propioniciclava sp. nov., isolated from Hydrophilus acuminatus.</title>
        <authorList>
            <person name="Hyun D.-W."/>
            <person name="Bae J.-W."/>
        </authorList>
    </citation>
    <scope>NUCLEOTIDE SEQUENCE [LARGE SCALE GENOMIC DNA]</scope>
    <source>
        <strain evidence="2 3">HDW11</strain>
    </source>
</reference>
<organism evidence="2 3">
    <name type="scientific">Propioniciclava coleopterorum</name>
    <dbReference type="NCBI Taxonomy" id="2714937"/>
    <lineage>
        <taxon>Bacteria</taxon>
        <taxon>Bacillati</taxon>
        <taxon>Actinomycetota</taxon>
        <taxon>Actinomycetes</taxon>
        <taxon>Propionibacteriales</taxon>
        <taxon>Propionibacteriaceae</taxon>
        <taxon>Propioniciclava</taxon>
    </lineage>
</organism>
<evidence type="ECO:0000313" key="2">
    <source>
        <dbReference type="EMBL" id="QIK73437.1"/>
    </source>
</evidence>
<keyword evidence="3" id="KW-1185">Reference proteome</keyword>
<evidence type="ECO:0000313" key="3">
    <source>
        <dbReference type="Proteomes" id="UP000501058"/>
    </source>
</evidence>
<dbReference type="Proteomes" id="UP000501058">
    <property type="component" value="Chromosome"/>
</dbReference>
<keyword evidence="1" id="KW-0472">Membrane</keyword>
<dbReference type="RefSeq" id="WP_166234506.1">
    <property type="nucleotide sequence ID" value="NZ_CP049865.1"/>
</dbReference>
<keyword evidence="1" id="KW-1133">Transmembrane helix</keyword>